<name>A0A2W5U7Z2_9BACT</name>
<dbReference type="AlphaFoldDB" id="A0A2W5U7Z2"/>
<reference evidence="1 2" key="1">
    <citation type="submission" date="2017-08" db="EMBL/GenBank/DDBJ databases">
        <title>Infants hospitalized years apart are colonized by the same room-sourced microbial strains.</title>
        <authorList>
            <person name="Brooks B."/>
            <person name="Olm M.R."/>
            <person name="Firek B.A."/>
            <person name="Baker R."/>
            <person name="Thomas B.C."/>
            <person name="Morowitz M.J."/>
            <person name="Banfield J.F."/>
        </authorList>
    </citation>
    <scope>NUCLEOTIDE SEQUENCE [LARGE SCALE GENOMIC DNA]</scope>
    <source>
        <strain evidence="1">S2_003_000_R2_14</strain>
    </source>
</reference>
<dbReference type="Proteomes" id="UP000249061">
    <property type="component" value="Unassembled WGS sequence"/>
</dbReference>
<organism evidence="1 2">
    <name type="scientific">Archangium gephyra</name>
    <dbReference type="NCBI Taxonomy" id="48"/>
    <lineage>
        <taxon>Bacteria</taxon>
        <taxon>Pseudomonadati</taxon>
        <taxon>Myxococcota</taxon>
        <taxon>Myxococcia</taxon>
        <taxon>Myxococcales</taxon>
        <taxon>Cystobacterineae</taxon>
        <taxon>Archangiaceae</taxon>
        <taxon>Archangium</taxon>
    </lineage>
</organism>
<protein>
    <submittedName>
        <fullName evidence="1">Uncharacterized protein</fullName>
    </submittedName>
</protein>
<sequence length="135" mass="14543">MPSSWKPVGVTSNTRYFVTDEDLLIVYPNPGARDDGASAKENARFQMSYAMKLGRPIGTLVVLGNLVSQDADARRAYAEHMLPEHCFGAVLVVENALSRAIAAFFMGLTRPKISTSTSPTIDAGLQALAVLRGTK</sequence>
<evidence type="ECO:0000313" key="2">
    <source>
        <dbReference type="Proteomes" id="UP000249061"/>
    </source>
</evidence>
<proteinExistence type="predicted"/>
<gene>
    <name evidence="1" type="ORF">DI536_33155</name>
</gene>
<comment type="caution">
    <text evidence="1">The sequence shown here is derived from an EMBL/GenBank/DDBJ whole genome shotgun (WGS) entry which is preliminary data.</text>
</comment>
<evidence type="ECO:0000313" key="1">
    <source>
        <dbReference type="EMBL" id="PZR05008.1"/>
    </source>
</evidence>
<accession>A0A2W5U7Z2</accession>
<dbReference type="EMBL" id="QFQP01000049">
    <property type="protein sequence ID" value="PZR05008.1"/>
    <property type="molecule type" value="Genomic_DNA"/>
</dbReference>